<dbReference type="EMBL" id="CP040736">
    <property type="protein sequence ID" value="QCX24282.1"/>
    <property type="molecule type" value="Genomic_DNA"/>
</dbReference>
<dbReference type="GO" id="GO:0032993">
    <property type="term" value="C:protein-DNA complex"/>
    <property type="evidence" value="ECO:0007669"/>
    <property type="project" value="TreeGrafter"/>
</dbReference>
<dbReference type="GO" id="GO:0005737">
    <property type="term" value="C:cytoplasm"/>
    <property type="evidence" value="ECO:0007669"/>
    <property type="project" value="TreeGrafter"/>
</dbReference>
<dbReference type="PANTHER" id="PTHR43003">
    <property type="entry name" value="DNA-3-METHYLADENINE GLYCOSYLASE"/>
    <property type="match status" value="1"/>
</dbReference>
<dbReference type="SUPFAM" id="SSF48150">
    <property type="entry name" value="DNA-glycosylase"/>
    <property type="match status" value="1"/>
</dbReference>
<dbReference type="GO" id="GO:0006285">
    <property type="term" value="P:base-excision repair, AP site formation"/>
    <property type="evidence" value="ECO:0007669"/>
    <property type="project" value="TreeGrafter"/>
</dbReference>
<dbReference type="InterPro" id="IPR051912">
    <property type="entry name" value="Alkylbase_DNA_Glycosylase/TA"/>
</dbReference>
<dbReference type="Gene3D" id="1.10.340.30">
    <property type="entry name" value="Hypothetical protein, domain 2"/>
    <property type="match status" value="1"/>
</dbReference>
<evidence type="ECO:0000256" key="3">
    <source>
        <dbReference type="ARBA" id="ARBA00022763"/>
    </source>
</evidence>
<evidence type="ECO:0000259" key="5">
    <source>
        <dbReference type="Pfam" id="PF00730"/>
    </source>
</evidence>
<dbReference type="STRING" id="1423818.FC88_GL000287"/>
<reference evidence="6 7" key="1">
    <citation type="submission" date="2019-05" db="EMBL/GenBank/DDBJ databases">
        <title>Genome Sequence of Lactobacillus futsaii Y97, a Potential Probiotic Strain Isolated from the Futsai of Taiwan.</title>
        <authorList>
            <person name="Du X."/>
        </authorList>
    </citation>
    <scope>NUCLEOTIDE SEQUENCE [LARGE SCALE GENOMIC DNA]</scope>
    <source>
        <strain evidence="6 7">Y97</strain>
    </source>
</reference>
<dbReference type="AlphaFoldDB" id="A0A5B7T1R2"/>
<name>A0A5B7T1R2_9LACO</name>
<dbReference type="EC" id="3.2.2.21" evidence="2"/>
<accession>A0A5B7T1R2</accession>
<dbReference type="InterPro" id="IPR003265">
    <property type="entry name" value="HhH-GPD_domain"/>
</dbReference>
<evidence type="ECO:0000313" key="7">
    <source>
        <dbReference type="Proteomes" id="UP000310673"/>
    </source>
</evidence>
<dbReference type="GO" id="GO:0032131">
    <property type="term" value="F:alkylated DNA binding"/>
    <property type="evidence" value="ECO:0007669"/>
    <property type="project" value="TreeGrafter"/>
</dbReference>
<dbReference type="GO" id="GO:0008725">
    <property type="term" value="F:DNA-3-methyladenine glycosylase activity"/>
    <property type="evidence" value="ECO:0007669"/>
    <property type="project" value="TreeGrafter"/>
</dbReference>
<dbReference type="GO" id="GO:0006307">
    <property type="term" value="P:DNA alkylation repair"/>
    <property type="evidence" value="ECO:0007669"/>
    <property type="project" value="TreeGrafter"/>
</dbReference>
<sequence length="241" mass="27995">MTIIKHLDQNTPAVQYLIQKDKRLAKVIQMVGPINYQLQTNAYSFLVGQIIEQMLSKKVAHILTQRLKYNCADQIRPITIYHLSDEQLLSIGISHSKVHYIKNLTEAILTGKVNFSSYLQISDTQVIDSLTTVKGIGIWSAKMFLIFSLDRPDILPFEDMAFLQSYSWIYKTHNFKKSAVEKKCQKWHPYASIASRYMYQAKNLGLTKKTFHLYKKIALKALYHGHCVGQCFSFRLSFIWY</sequence>
<dbReference type="Pfam" id="PF00730">
    <property type="entry name" value="HhH-GPD"/>
    <property type="match status" value="1"/>
</dbReference>
<dbReference type="GO" id="GO:0043916">
    <property type="term" value="F:DNA-7-methylguanine glycosylase activity"/>
    <property type="evidence" value="ECO:0007669"/>
    <property type="project" value="TreeGrafter"/>
</dbReference>
<gene>
    <name evidence="6" type="ORF">FG051_03790</name>
</gene>
<dbReference type="Gene3D" id="1.10.1670.40">
    <property type="match status" value="1"/>
</dbReference>
<comment type="catalytic activity">
    <reaction evidence="1">
        <text>Hydrolysis of alkylated DNA, releasing 3-methyladenine, 3-methylguanine, 7-methylguanine and 7-methyladenine.</text>
        <dbReference type="EC" id="3.2.2.21"/>
    </reaction>
</comment>
<dbReference type="RefSeq" id="WP_083484588.1">
    <property type="nucleotide sequence ID" value="NZ_CP040736.1"/>
</dbReference>
<keyword evidence="3" id="KW-0227">DNA damage</keyword>
<dbReference type="KEGG" id="lft:FG051_03790"/>
<protein>
    <recommendedName>
        <fullName evidence="2">DNA-3-methyladenine glycosylase II</fullName>
        <ecNumber evidence="2">3.2.2.21</ecNumber>
    </recommendedName>
</protein>
<dbReference type="PANTHER" id="PTHR43003:SF5">
    <property type="entry name" value="DNA-3-METHYLADENINE GLYCOSYLASE"/>
    <property type="match status" value="1"/>
</dbReference>
<evidence type="ECO:0000256" key="4">
    <source>
        <dbReference type="ARBA" id="ARBA00023204"/>
    </source>
</evidence>
<feature type="domain" description="HhH-GPD" evidence="5">
    <location>
        <begin position="47"/>
        <end position="187"/>
    </location>
</feature>
<proteinExistence type="predicted"/>
<evidence type="ECO:0000313" key="6">
    <source>
        <dbReference type="EMBL" id="QCX24282.1"/>
    </source>
</evidence>
<keyword evidence="4" id="KW-0234">DNA repair</keyword>
<dbReference type="Proteomes" id="UP000310673">
    <property type="component" value="Chromosome"/>
</dbReference>
<dbReference type="InterPro" id="IPR011257">
    <property type="entry name" value="DNA_glycosylase"/>
</dbReference>
<evidence type="ECO:0000256" key="2">
    <source>
        <dbReference type="ARBA" id="ARBA00012000"/>
    </source>
</evidence>
<evidence type="ECO:0000256" key="1">
    <source>
        <dbReference type="ARBA" id="ARBA00000086"/>
    </source>
</evidence>
<organism evidence="6 7">
    <name type="scientific">Companilactobacillus futsaii</name>
    <dbReference type="NCBI Taxonomy" id="938155"/>
    <lineage>
        <taxon>Bacteria</taxon>
        <taxon>Bacillati</taxon>
        <taxon>Bacillota</taxon>
        <taxon>Bacilli</taxon>
        <taxon>Lactobacillales</taxon>
        <taxon>Lactobacillaceae</taxon>
        <taxon>Companilactobacillus</taxon>
    </lineage>
</organism>